<keyword evidence="1" id="KW-0863">Zinc-finger</keyword>
<keyword evidence="5" id="KW-1185">Reference proteome</keyword>
<dbReference type="InterPro" id="IPR051703">
    <property type="entry name" value="NF-kappa-B_Signaling_Reg"/>
</dbReference>
<gene>
    <name evidence="4" type="ORF">PLOB_00047465</name>
</gene>
<dbReference type="Proteomes" id="UP001159405">
    <property type="component" value="Unassembled WGS sequence"/>
</dbReference>
<dbReference type="InterPro" id="IPR011604">
    <property type="entry name" value="PDDEXK-like_dom_sf"/>
</dbReference>
<dbReference type="SUPFAM" id="SSF52980">
    <property type="entry name" value="Restriction endonuclease-like"/>
    <property type="match status" value="1"/>
</dbReference>
<feature type="region of interest" description="Disordered" evidence="2">
    <location>
        <begin position="40"/>
        <end position="64"/>
    </location>
</feature>
<feature type="compositionally biased region" description="Low complexity" evidence="2">
    <location>
        <begin position="44"/>
        <end position="54"/>
    </location>
</feature>
<evidence type="ECO:0000313" key="4">
    <source>
        <dbReference type="EMBL" id="CAH3149757.1"/>
    </source>
</evidence>
<comment type="caution">
    <text evidence="4">The sequence shown here is derived from an EMBL/GenBank/DDBJ whole genome shotgun (WGS) entry which is preliminary data.</text>
</comment>
<protein>
    <recommendedName>
        <fullName evidence="3">SWIM-type domain-containing protein</fullName>
    </recommendedName>
</protein>
<keyword evidence="1" id="KW-0479">Metal-binding</keyword>
<feature type="domain" description="SWIM-type" evidence="3">
    <location>
        <begin position="123"/>
        <end position="159"/>
    </location>
</feature>
<evidence type="ECO:0000259" key="3">
    <source>
        <dbReference type="PROSITE" id="PS50966"/>
    </source>
</evidence>
<dbReference type="InterPro" id="IPR011335">
    <property type="entry name" value="Restrct_endonuc-II-like"/>
</dbReference>
<sequence length="341" mass="37795">MHVKELKEILVRKKVSLKGLTVKAQLVAKVKEVLQMCTDDRGQNDQNNQATAAALRARSKKSDSDLVRENEEKFRFCPSEKNMDQLLDDLPPFTYNTIVKYVRNSALCYRSLRKSEPPHKIRLAISTEQPYDVLASSCTCVAGSLGFCNHAVGLMYLVSHYSMTKAKMIPDDLCSSEHNQFYDSLRINEENAADLERATQSQRNSSRWWTERKPRLTASTFGEILSRKSITSPFLKGLVSDQNAPVDSRNVPAPLKHGIENESRALKQYENYLVNSGHPVKTFPSGFVVNPAFPFLGCSPDGKHYAAYFKAQAVPAGACAVTTACTVLTATTTATGSISTC</sequence>
<dbReference type="InterPro" id="IPR019080">
    <property type="entry name" value="YqaJ_viral_recombinase"/>
</dbReference>
<dbReference type="Pfam" id="PF09588">
    <property type="entry name" value="YqaJ"/>
    <property type="match status" value="1"/>
</dbReference>
<proteinExistence type="predicted"/>
<keyword evidence="1" id="KW-0862">Zinc</keyword>
<dbReference type="PROSITE" id="PS50966">
    <property type="entry name" value="ZF_SWIM"/>
    <property type="match status" value="1"/>
</dbReference>
<organism evidence="4 5">
    <name type="scientific">Porites lobata</name>
    <dbReference type="NCBI Taxonomy" id="104759"/>
    <lineage>
        <taxon>Eukaryota</taxon>
        <taxon>Metazoa</taxon>
        <taxon>Cnidaria</taxon>
        <taxon>Anthozoa</taxon>
        <taxon>Hexacorallia</taxon>
        <taxon>Scleractinia</taxon>
        <taxon>Fungiina</taxon>
        <taxon>Poritidae</taxon>
        <taxon>Porites</taxon>
    </lineage>
</organism>
<evidence type="ECO:0000256" key="1">
    <source>
        <dbReference type="PROSITE-ProRule" id="PRU00325"/>
    </source>
</evidence>
<dbReference type="PANTHER" id="PTHR46609">
    <property type="entry name" value="EXONUCLEASE, PHAGE-TYPE/RECB, C-TERMINAL DOMAIN-CONTAINING PROTEIN"/>
    <property type="match status" value="1"/>
</dbReference>
<dbReference type="PANTHER" id="PTHR46609:SF8">
    <property type="entry name" value="YQAJ VIRAL RECOMBINASE DOMAIN-CONTAINING PROTEIN"/>
    <property type="match status" value="1"/>
</dbReference>
<dbReference type="InterPro" id="IPR007527">
    <property type="entry name" value="Znf_SWIM"/>
</dbReference>
<evidence type="ECO:0000313" key="5">
    <source>
        <dbReference type="Proteomes" id="UP001159405"/>
    </source>
</evidence>
<dbReference type="Gene3D" id="3.90.320.10">
    <property type="match status" value="1"/>
</dbReference>
<dbReference type="EMBL" id="CALNXK010000087">
    <property type="protein sequence ID" value="CAH3149757.1"/>
    <property type="molecule type" value="Genomic_DNA"/>
</dbReference>
<accession>A0ABN8PSB7</accession>
<reference evidence="4 5" key="1">
    <citation type="submission" date="2022-05" db="EMBL/GenBank/DDBJ databases">
        <authorList>
            <consortium name="Genoscope - CEA"/>
            <person name="William W."/>
        </authorList>
    </citation>
    <scope>NUCLEOTIDE SEQUENCE [LARGE SCALE GENOMIC DNA]</scope>
</reference>
<evidence type="ECO:0000256" key="2">
    <source>
        <dbReference type="SAM" id="MobiDB-lite"/>
    </source>
</evidence>
<name>A0ABN8PSB7_9CNID</name>